<evidence type="ECO:0000256" key="1">
    <source>
        <dbReference type="ARBA" id="ARBA00001947"/>
    </source>
</evidence>
<dbReference type="EMBL" id="QJKB01000020">
    <property type="protein sequence ID" value="PXX35316.1"/>
    <property type="molecule type" value="Genomic_DNA"/>
</dbReference>
<dbReference type="Gene3D" id="2.70.70.10">
    <property type="entry name" value="Glucose Permease (Domain IIA)"/>
    <property type="match status" value="1"/>
</dbReference>
<gene>
    <name evidence="12" type="ORF">DFR42_1203</name>
</gene>
<keyword evidence="3" id="KW-0645">Protease</keyword>
<dbReference type="AlphaFoldDB" id="A0A318IM08"/>
<evidence type="ECO:0000256" key="7">
    <source>
        <dbReference type="ARBA" id="ARBA00023049"/>
    </source>
</evidence>
<reference evidence="12 13" key="1">
    <citation type="submission" date="2018-05" db="EMBL/GenBank/DDBJ databases">
        <title>Genomic Encyclopedia of Type Strains, Phase IV (KMG-IV): sequencing the most valuable type-strain genomes for metagenomic binning, comparative biology and taxonomic classification.</title>
        <authorList>
            <person name="Goeker M."/>
        </authorList>
    </citation>
    <scope>NUCLEOTIDE SEQUENCE [LARGE SCALE GENOMIC DNA]</scope>
    <source>
        <strain evidence="12 13">DSM 19792</strain>
    </source>
</reference>
<keyword evidence="8" id="KW-0812">Transmembrane</keyword>
<evidence type="ECO:0000259" key="11">
    <source>
        <dbReference type="Pfam" id="PF22310"/>
    </source>
</evidence>
<protein>
    <submittedName>
        <fullName evidence="12">Murein DD-endopeptidase MepM/ murein hydrolase activator NlpD</fullName>
    </submittedName>
</protein>
<keyword evidence="13" id="KW-1185">Reference proteome</keyword>
<dbReference type="Gene3D" id="3.10.450.350">
    <property type="match status" value="2"/>
</dbReference>
<keyword evidence="8" id="KW-0472">Membrane</keyword>
<dbReference type="PANTHER" id="PTHR21666">
    <property type="entry name" value="PEPTIDASE-RELATED"/>
    <property type="match status" value="1"/>
</dbReference>
<dbReference type="OrthoDB" id="9815245at2"/>
<evidence type="ECO:0000313" key="12">
    <source>
        <dbReference type="EMBL" id="PXX35316.1"/>
    </source>
</evidence>
<evidence type="ECO:0000259" key="10">
    <source>
        <dbReference type="Pfam" id="PF19425"/>
    </source>
</evidence>
<keyword evidence="5 12" id="KW-0378">Hydrolase</keyword>
<evidence type="ECO:0000256" key="2">
    <source>
        <dbReference type="ARBA" id="ARBA00004196"/>
    </source>
</evidence>
<dbReference type="GO" id="GO:0030313">
    <property type="term" value="C:cell envelope"/>
    <property type="evidence" value="ECO:0007669"/>
    <property type="project" value="UniProtKB-SubCell"/>
</dbReference>
<dbReference type="CDD" id="cd12797">
    <property type="entry name" value="M23_peptidase"/>
    <property type="match status" value="1"/>
</dbReference>
<keyword evidence="8" id="KW-1133">Transmembrane helix</keyword>
<organism evidence="12 13">
    <name type="scientific">Undibacterium pigrum</name>
    <dbReference type="NCBI Taxonomy" id="401470"/>
    <lineage>
        <taxon>Bacteria</taxon>
        <taxon>Pseudomonadati</taxon>
        <taxon>Pseudomonadota</taxon>
        <taxon>Betaproteobacteria</taxon>
        <taxon>Burkholderiales</taxon>
        <taxon>Oxalobacteraceae</taxon>
        <taxon>Undibacterium</taxon>
    </lineage>
</organism>
<dbReference type="GO" id="GO:0004222">
    <property type="term" value="F:metalloendopeptidase activity"/>
    <property type="evidence" value="ECO:0007669"/>
    <property type="project" value="TreeGrafter"/>
</dbReference>
<dbReference type="PANTHER" id="PTHR21666:SF288">
    <property type="entry name" value="CELL DIVISION PROTEIN YTFB"/>
    <property type="match status" value="1"/>
</dbReference>
<dbReference type="Proteomes" id="UP000247792">
    <property type="component" value="Unassembled WGS sequence"/>
</dbReference>
<dbReference type="InterPro" id="IPR054512">
    <property type="entry name" value="NMB0315-like_N"/>
</dbReference>
<feature type="domain" description="Csd3-like second N-terminal" evidence="10">
    <location>
        <begin position="186"/>
        <end position="300"/>
    </location>
</feature>
<evidence type="ECO:0000256" key="4">
    <source>
        <dbReference type="ARBA" id="ARBA00022723"/>
    </source>
</evidence>
<evidence type="ECO:0000256" key="3">
    <source>
        <dbReference type="ARBA" id="ARBA00022670"/>
    </source>
</evidence>
<keyword evidence="6" id="KW-0862">Zinc</keyword>
<comment type="cofactor">
    <cofactor evidence="1">
        <name>Zn(2+)</name>
        <dbReference type="ChEBI" id="CHEBI:29105"/>
    </cofactor>
</comment>
<dbReference type="RefSeq" id="WP_110258208.1">
    <property type="nucleotide sequence ID" value="NZ_QJKB01000020.1"/>
</dbReference>
<dbReference type="Pfam" id="PF22310">
    <property type="entry name" value="NMB0315_dom_I"/>
    <property type="match status" value="1"/>
</dbReference>
<dbReference type="SUPFAM" id="SSF51261">
    <property type="entry name" value="Duplicated hybrid motif"/>
    <property type="match status" value="1"/>
</dbReference>
<evidence type="ECO:0000259" key="9">
    <source>
        <dbReference type="Pfam" id="PF01551"/>
    </source>
</evidence>
<evidence type="ECO:0000256" key="5">
    <source>
        <dbReference type="ARBA" id="ARBA00022801"/>
    </source>
</evidence>
<feature type="transmembrane region" description="Helical" evidence="8">
    <location>
        <begin position="26"/>
        <end position="48"/>
    </location>
</feature>
<dbReference type="InterPro" id="IPR045834">
    <property type="entry name" value="Csd3_N2"/>
</dbReference>
<keyword evidence="4" id="KW-0479">Metal-binding</keyword>
<feature type="domain" description="DD-carboxypeptidase/endopeptidase Mpg-like N-terminal" evidence="11">
    <location>
        <begin position="85"/>
        <end position="144"/>
    </location>
</feature>
<dbReference type="GO" id="GO:0046872">
    <property type="term" value="F:metal ion binding"/>
    <property type="evidence" value="ECO:0007669"/>
    <property type="project" value="UniProtKB-KW"/>
</dbReference>
<evidence type="ECO:0000313" key="13">
    <source>
        <dbReference type="Proteomes" id="UP000247792"/>
    </source>
</evidence>
<name>A0A318IM08_9BURK</name>
<dbReference type="InterPro" id="IPR016047">
    <property type="entry name" value="M23ase_b-sheet_dom"/>
</dbReference>
<dbReference type="InterPro" id="IPR011055">
    <property type="entry name" value="Dup_hybrid_motif"/>
</dbReference>
<feature type="domain" description="M23ase beta-sheet core" evidence="9">
    <location>
        <begin position="312"/>
        <end position="408"/>
    </location>
</feature>
<accession>A0A318IM08</accession>
<dbReference type="GO" id="GO:0006508">
    <property type="term" value="P:proteolysis"/>
    <property type="evidence" value="ECO:0007669"/>
    <property type="project" value="UniProtKB-KW"/>
</dbReference>
<proteinExistence type="predicted"/>
<dbReference type="InterPro" id="IPR050570">
    <property type="entry name" value="Cell_wall_metabolism_enzyme"/>
</dbReference>
<dbReference type="Pfam" id="PF01551">
    <property type="entry name" value="Peptidase_M23"/>
    <property type="match status" value="1"/>
</dbReference>
<dbReference type="Pfam" id="PF19425">
    <property type="entry name" value="Csd3_N2"/>
    <property type="match status" value="1"/>
</dbReference>
<sequence length="456" mass="50296">MRPTDKLLRLVSGGRLLFGTTRASRIVSVSALFFAVCAFGAVGVAPLAPDASDLPVKRIKQELSLPSLDEQVAALEATEQQFIREATFKSSEQLATFLQRIGVDDDEAAQFIKSDSIARGILQFRADKTVAVKTDEEGELLWLQTTVSDGPDKPVRNIVISRDSNGKLTSSDITAKLERRVEMATAYIRTAFYPAADDAMIPYNVTEQVKSMFETNVDYQRLQKGDYFNIVYESFWQNGERVRTGRVLAGEFSNSGKLYQAAWFEETGGKGGYYTFDGKSLKKAFLKSPIEFTRVSSGFSMRVHPISGQWKAHKGVDFAAATGTPIRASADGVVESAASSNGYGNLVVLKHWNNYSTAYAHMSRFAAGIHKGTKVSQGDVIGYVGTTGWSTGPHLHYEFRVNNEARDPMSINMTEAAPLATAEMARFKGFAGDMNHRFNLLHPERMAEVMRLAKRS</sequence>
<comment type="caution">
    <text evidence="12">The sequence shown here is derived from an EMBL/GenBank/DDBJ whole genome shotgun (WGS) entry which is preliminary data.</text>
</comment>
<keyword evidence="7" id="KW-0482">Metalloprotease</keyword>
<evidence type="ECO:0000256" key="6">
    <source>
        <dbReference type="ARBA" id="ARBA00022833"/>
    </source>
</evidence>
<evidence type="ECO:0000256" key="8">
    <source>
        <dbReference type="SAM" id="Phobius"/>
    </source>
</evidence>
<comment type="subcellular location">
    <subcellularLocation>
        <location evidence="2">Cell envelope</location>
    </subcellularLocation>
</comment>